<dbReference type="Proteomes" id="UP001325479">
    <property type="component" value="Chromosome"/>
</dbReference>
<organism evidence="1 2">
    <name type="scientific">Paraburkholderia kururiensis</name>
    <dbReference type="NCBI Taxonomy" id="984307"/>
    <lineage>
        <taxon>Bacteria</taxon>
        <taxon>Pseudomonadati</taxon>
        <taxon>Pseudomonadota</taxon>
        <taxon>Betaproteobacteria</taxon>
        <taxon>Burkholderiales</taxon>
        <taxon>Burkholderiaceae</taxon>
        <taxon>Paraburkholderia</taxon>
    </lineage>
</organism>
<keyword evidence="2" id="KW-1185">Reference proteome</keyword>
<dbReference type="RefSeq" id="WP_114810819.1">
    <property type="nucleotide sequence ID" value="NZ_CP139965.1"/>
</dbReference>
<accession>A0ABZ0WRY1</accession>
<evidence type="ECO:0000313" key="1">
    <source>
        <dbReference type="EMBL" id="WQD80157.1"/>
    </source>
</evidence>
<proteinExistence type="predicted"/>
<reference evidence="1 2" key="1">
    <citation type="submission" date="2023-12" db="EMBL/GenBank/DDBJ databases">
        <title>Genome sequencing and assembly of bacterial species from a model synthetic community.</title>
        <authorList>
            <person name="Hogle S.L."/>
        </authorList>
    </citation>
    <scope>NUCLEOTIDE SEQUENCE [LARGE SCALE GENOMIC DNA]</scope>
    <source>
        <strain evidence="1 2">HAMBI 2494</strain>
    </source>
</reference>
<name>A0ABZ0WRY1_9BURK</name>
<dbReference type="EMBL" id="CP139965">
    <property type="protein sequence ID" value="WQD80157.1"/>
    <property type="molecule type" value="Genomic_DNA"/>
</dbReference>
<evidence type="ECO:0000313" key="2">
    <source>
        <dbReference type="Proteomes" id="UP001325479"/>
    </source>
</evidence>
<gene>
    <name evidence="1" type="ORF">U0042_10985</name>
</gene>
<protein>
    <submittedName>
        <fullName evidence="1">Uncharacterized protein</fullName>
    </submittedName>
</protein>
<sequence>MKVDQETSLAAGHVNTHAPEHFEDCLSDESRAAWRIHNILSFVVEAIPEDGLNDLPLKSTLVDLMVDSEKLANRLMDLAELVPHK</sequence>